<dbReference type="KEGG" id="uam:UABAM_03257"/>
<organism evidence="2 3">
    <name type="scientific">Uabimicrobium amorphum</name>
    <dbReference type="NCBI Taxonomy" id="2596890"/>
    <lineage>
        <taxon>Bacteria</taxon>
        <taxon>Pseudomonadati</taxon>
        <taxon>Planctomycetota</taxon>
        <taxon>Candidatus Uabimicrobiia</taxon>
        <taxon>Candidatus Uabimicrobiales</taxon>
        <taxon>Candidatus Uabimicrobiaceae</taxon>
        <taxon>Candidatus Uabimicrobium</taxon>
    </lineage>
</organism>
<protein>
    <submittedName>
        <fullName evidence="2">DUF4956 domain-containing protein</fullName>
    </submittedName>
</protein>
<dbReference type="AlphaFoldDB" id="A0A5S9INW5"/>
<keyword evidence="1" id="KW-0812">Transmembrane</keyword>
<evidence type="ECO:0000313" key="3">
    <source>
        <dbReference type="Proteomes" id="UP000326354"/>
    </source>
</evidence>
<evidence type="ECO:0000256" key="1">
    <source>
        <dbReference type="SAM" id="Phobius"/>
    </source>
</evidence>
<feature type="transmembrane region" description="Helical" evidence="1">
    <location>
        <begin position="119"/>
        <end position="135"/>
    </location>
</feature>
<sequence length="227" mass="25391">MPPELTAVDFKDPLDLKYLLINLAIGVILSLILSFHFKRFGSTLSNRNELSQVFPFILLTTILIISVVKSSLALSLGLVGALSIVRFRTPIKEPEELAYLFMAIAMGLGLGAHQGLPTIISSILILGVMAFIKTYRKDLKGKSMFLSVDWNSSEYPDNSLNSLNEIISKHSSSCDLRRFDIRQDLLEAVYFVDFVSDKNLSEITEELRQTYPKIGITFLDQSQLPSV</sequence>
<feature type="transmembrane region" description="Helical" evidence="1">
    <location>
        <begin position="18"/>
        <end position="37"/>
    </location>
</feature>
<keyword evidence="3" id="KW-1185">Reference proteome</keyword>
<accession>A0A5S9INW5</accession>
<dbReference type="Proteomes" id="UP000326354">
    <property type="component" value="Chromosome"/>
</dbReference>
<gene>
    <name evidence="2" type="ORF">UABAM_03257</name>
</gene>
<keyword evidence="1" id="KW-0472">Membrane</keyword>
<name>A0A5S9INW5_UABAM</name>
<dbReference type="InterPro" id="IPR032531">
    <property type="entry name" value="DUF4956"/>
</dbReference>
<dbReference type="EMBL" id="AP019860">
    <property type="protein sequence ID" value="BBM84896.1"/>
    <property type="molecule type" value="Genomic_DNA"/>
</dbReference>
<evidence type="ECO:0000313" key="2">
    <source>
        <dbReference type="EMBL" id="BBM84896.1"/>
    </source>
</evidence>
<feature type="transmembrane region" description="Helical" evidence="1">
    <location>
        <begin position="57"/>
        <end position="85"/>
    </location>
</feature>
<dbReference type="OrthoDB" id="5464825at2"/>
<dbReference type="RefSeq" id="WP_151969024.1">
    <property type="nucleotide sequence ID" value="NZ_AP019860.1"/>
</dbReference>
<keyword evidence="1" id="KW-1133">Transmembrane helix</keyword>
<reference evidence="2 3" key="1">
    <citation type="submission" date="2019-08" db="EMBL/GenBank/DDBJ databases">
        <title>Complete genome sequence of Candidatus Uab amorphum.</title>
        <authorList>
            <person name="Shiratori T."/>
            <person name="Suzuki S."/>
            <person name="Kakizawa Y."/>
            <person name="Ishida K."/>
        </authorList>
    </citation>
    <scope>NUCLEOTIDE SEQUENCE [LARGE SCALE GENOMIC DNA]</scope>
    <source>
        <strain evidence="2 3">SRT547</strain>
    </source>
</reference>
<dbReference type="Pfam" id="PF16316">
    <property type="entry name" value="DUF4956"/>
    <property type="match status" value="1"/>
</dbReference>
<proteinExistence type="predicted"/>